<keyword evidence="5" id="KW-0997">Cell inner membrane</keyword>
<keyword evidence="11 19" id="KW-0067">ATP-binding</keyword>
<dbReference type="SMART" id="SM00304">
    <property type="entry name" value="HAMP"/>
    <property type="match status" value="1"/>
</dbReference>
<sequence>MTRRLWPRTMAGQFTALLLAGLLVTQLAAILLLRLNAQMLNPVSRDQVLDRLVIAWRLLQQAPTGDTAELLEAVSSPGARFWIGEAPGGDRRFTLEEKRVLEGLRQRMGRPDATGLWTDLGQEEDGPWLCERDPEEGWCMVSLNTAIELKDGRWLHSEQHPLGAYQWWRLLRFALPASVFPVLLIALFLTWKALRPIKALARAAERVSRGERVPPLPPAGPLELREVSAAFNLMQDKLRRFVDDRTQMLAAISHDFRTPITSLRLRAEMVDDAVQRTAMIRTLDDMRVMVEQTLSFAQDEGAQEATQDLDLQTLLLELQATRQTLGQTVTLAEPPAAPHYRGQPVSLKRALRNLVDNAVRHGGSAHITLTRATPTGWRIDIDDQGPGLPEAMLERVFVPFVQLGPARNREKGGGVGLGLAIARSCARAHGGDVTLSNRPEGGLRATISLP</sequence>
<dbReference type="InterPro" id="IPR036890">
    <property type="entry name" value="HATPase_C_sf"/>
</dbReference>
<accession>A0AAE3NA23</accession>
<evidence type="ECO:0000256" key="9">
    <source>
        <dbReference type="ARBA" id="ARBA00022741"/>
    </source>
</evidence>
<keyword evidence="7" id="KW-0808">Transferase</keyword>
<dbReference type="InterPro" id="IPR050980">
    <property type="entry name" value="2C_sensor_his_kinase"/>
</dbReference>
<evidence type="ECO:0000256" key="4">
    <source>
        <dbReference type="ARBA" id="ARBA00022475"/>
    </source>
</evidence>
<comment type="catalytic activity">
    <reaction evidence="1">
        <text>ATP + protein L-histidine = ADP + protein N-phospho-L-histidine.</text>
        <dbReference type="EC" id="2.7.13.3"/>
    </reaction>
</comment>
<name>A0AAE3NA23_9BURK</name>
<dbReference type="GO" id="GO:0005524">
    <property type="term" value="F:ATP binding"/>
    <property type="evidence" value="ECO:0007669"/>
    <property type="project" value="UniProtKB-KW"/>
</dbReference>
<evidence type="ECO:0000313" key="20">
    <source>
        <dbReference type="Proteomes" id="UP001212602"/>
    </source>
</evidence>
<dbReference type="InterPro" id="IPR003594">
    <property type="entry name" value="HATPase_dom"/>
</dbReference>
<dbReference type="PANTHER" id="PTHR44936:SF5">
    <property type="entry name" value="SENSOR HISTIDINE KINASE ENVZ"/>
    <property type="match status" value="1"/>
</dbReference>
<dbReference type="EC" id="2.7.13.3" evidence="3"/>
<dbReference type="GO" id="GO:0000155">
    <property type="term" value="F:phosphorelay sensor kinase activity"/>
    <property type="evidence" value="ECO:0007669"/>
    <property type="project" value="InterPro"/>
</dbReference>
<keyword evidence="6" id="KW-0597">Phosphoprotein</keyword>
<reference evidence="19" key="1">
    <citation type="submission" date="2023-01" db="EMBL/GenBank/DDBJ databases">
        <title>Xenophilus mangrovi sp. nov., isolated from soil of Mangrove nature reserve.</title>
        <authorList>
            <person name="Xu S."/>
            <person name="Liu Z."/>
            <person name="Xu Y."/>
        </authorList>
    </citation>
    <scope>NUCLEOTIDE SEQUENCE</scope>
    <source>
        <strain evidence="19">YW8</strain>
    </source>
</reference>
<dbReference type="PANTHER" id="PTHR44936">
    <property type="entry name" value="SENSOR PROTEIN CREC"/>
    <property type="match status" value="1"/>
</dbReference>
<keyword evidence="14 16" id="KW-0472">Membrane</keyword>
<dbReference type="InterPro" id="IPR005467">
    <property type="entry name" value="His_kinase_dom"/>
</dbReference>
<keyword evidence="4" id="KW-1003">Cell membrane</keyword>
<dbReference type="PROSITE" id="PS50885">
    <property type="entry name" value="HAMP"/>
    <property type="match status" value="1"/>
</dbReference>
<dbReference type="Gene3D" id="3.30.565.10">
    <property type="entry name" value="Histidine kinase-like ATPase, C-terminal domain"/>
    <property type="match status" value="1"/>
</dbReference>
<dbReference type="CDD" id="cd06225">
    <property type="entry name" value="HAMP"/>
    <property type="match status" value="1"/>
</dbReference>
<dbReference type="Pfam" id="PF00512">
    <property type="entry name" value="HisKA"/>
    <property type="match status" value="1"/>
</dbReference>
<evidence type="ECO:0000256" key="10">
    <source>
        <dbReference type="ARBA" id="ARBA00022777"/>
    </source>
</evidence>
<keyword evidence="13" id="KW-0902">Two-component regulatory system</keyword>
<dbReference type="Proteomes" id="UP001212602">
    <property type="component" value="Unassembled WGS sequence"/>
</dbReference>
<feature type="region of interest" description="Disordered" evidence="15">
    <location>
        <begin position="431"/>
        <end position="450"/>
    </location>
</feature>
<protein>
    <recommendedName>
        <fullName evidence="3">histidine kinase</fullName>
        <ecNumber evidence="3">2.7.13.3</ecNumber>
    </recommendedName>
</protein>
<evidence type="ECO:0000256" key="14">
    <source>
        <dbReference type="ARBA" id="ARBA00023136"/>
    </source>
</evidence>
<keyword evidence="9" id="KW-0547">Nucleotide-binding</keyword>
<organism evidence="19 20">
    <name type="scientific">Xenophilus arseniciresistens</name>
    <dbReference type="NCBI Taxonomy" id="1283306"/>
    <lineage>
        <taxon>Bacteria</taxon>
        <taxon>Pseudomonadati</taxon>
        <taxon>Pseudomonadota</taxon>
        <taxon>Betaproteobacteria</taxon>
        <taxon>Burkholderiales</taxon>
        <taxon>Comamonadaceae</taxon>
        <taxon>Xenophilus</taxon>
    </lineage>
</organism>
<dbReference type="SMART" id="SM00388">
    <property type="entry name" value="HisKA"/>
    <property type="match status" value="1"/>
</dbReference>
<dbReference type="Gene3D" id="1.10.287.130">
    <property type="match status" value="1"/>
</dbReference>
<dbReference type="InterPro" id="IPR003660">
    <property type="entry name" value="HAMP_dom"/>
</dbReference>
<dbReference type="InterPro" id="IPR004358">
    <property type="entry name" value="Sig_transdc_His_kin-like_C"/>
</dbReference>
<dbReference type="EMBL" id="JAQIPB010000012">
    <property type="protein sequence ID" value="MDA7418845.1"/>
    <property type="molecule type" value="Genomic_DNA"/>
</dbReference>
<comment type="subcellular location">
    <subcellularLocation>
        <location evidence="2">Cell inner membrane</location>
        <topology evidence="2">Multi-pass membrane protein</topology>
    </subcellularLocation>
</comment>
<dbReference type="SUPFAM" id="SSF55874">
    <property type="entry name" value="ATPase domain of HSP90 chaperone/DNA topoisomerase II/histidine kinase"/>
    <property type="match status" value="1"/>
</dbReference>
<evidence type="ECO:0000256" key="1">
    <source>
        <dbReference type="ARBA" id="ARBA00000085"/>
    </source>
</evidence>
<dbReference type="Pfam" id="PF02518">
    <property type="entry name" value="HATPase_c"/>
    <property type="match status" value="1"/>
</dbReference>
<evidence type="ECO:0000256" key="16">
    <source>
        <dbReference type="SAM" id="Phobius"/>
    </source>
</evidence>
<dbReference type="PROSITE" id="PS50109">
    <property type="entry name" value="HIS_KIN"/>
    <property type="match status" value="1"/>
</dbReference>
<evidence type="ECO:0000256" key="7">
    <source>
        <dbReference type="ARBA" id="ARBA00022679"/>
    </source>
</evidence>
<evidence type="ECO:0000259" key="18">
    <source>
        <dbReference type="PROSITE" id="PS50885"/>
    </source>
</evidence>
<evidence type="ECO:0000256" key="8">
    <source>
        <dbReference type="ARBA" id="ARBA00022692"/>
    </source>
</evidence>
<evidence type="ECO:0000256" key="12">
    <source>
        <dbReference type="ARBA" id="ARBA00022989"/>
    </source>
</evidence>
<dbReference type="PRINTS" id="PR00344">
    <property type="entry name" value="BCTRLSENSOR"/>
</dbReference>
<evidence type="ECO:0000313" key="19">
    <source>
        <dbReference type="EMBL" id="MDA7418845.1"/>
    </source>
</evidence>
<keyword evidence="8 16" id="KW-0812">Transmembrane</keyword>
<dbReference type="GO" id="GO:0005886">
    <property type="term" value="C:plasma membrane"/>
    <property type="evidence" value="ECO:0007669"/>
    <property type="project" value="UniProtKB-SubCell"/>
</dbReference>
<evidence type="ECO:0000256" key="6">
    <source>
        <dbReference type="ARBA" id="ARBA00022553"/>
    </source>
</evidence>
<feature type="transmembrane region" description="Helical" evidence="16">
    <location>
        <begin position="170"/>
        <end position="191"/>
    </location>
</feature>
<dbReference type="InterPro" id="IPR003661">
    <property type="entry name" value="HisK_dim/P_dom"/>
</dbReference>
<dbReference type="CDD" id="cd00082">
    <property type="entry name" value="HisKA"/>
    <property type="match status" value="1"/>
</dbReference>
<evidence type="ECO:0000256" key="2">
    <source>
        <dbReference type="ARBA" id="ARBA00004429"/>
    </source>
</evidence>
<dbReference type="Pfam" id="PF00672">
    <property type="entry name" value="HAMP"/>
    <property type="match status" value="1"/>
</dbReference>
<proteinExistence type="predicted"/>
<feature type="domain" description="HAMP" evidence="18">
    <location>
        <begin position="191"/>
        <end position="243"/>
    </location>
</feature>
<evidence type="ECO:0000256" key="5">
    <source>
        <dbReference type="ARBA" id="ARBA00022519"/>
    </source>
</evidence>
<evidence type="ECO:0000256" key="11">
    <source>
        <dbReference type="ARBA" id="ARBA00022840"/>
    </source>
</evidence>
<evidence type="ECO:0000259" key="17">
    <source>
        <dbReference type="PROSITE" id="PS50109"/>
    </source>
</evidence>
<keyword evidence="12 16" id="KW-1133">Transmembrane helix</keyword>
<comment type="caution">
    <text evidence="19">The sequence shown here is derived from an EMBL/GenBank/DDBJ whole genome shotgun (WGS) entry which is preliminary data.</text>
</comment>
<evidence type="ECO:0000256" key="13">
    <source>
        <dbReference type="ARBA" id="ARBA00023012"/>
    </source>
</evidence>
<dbReference type="RefSeq" id="WP_271430050.1">
    <property type="nucleotide sequence ID" value="NZ_JAQIPB010000012.1"/>
</dbReference>
<dbReference type="SUPFAM" id="SSF47384">
    <property type="entry name" value="Homodimeric domain of signal transducing histidine kinase"/>
    <property type="match status" value="1"/>
</dbReference>
<dbReference type="SMART" id="SM00387">
    <property type="entry name" value="HATPase_c"/>
    <property type="match status" value="1"/>
</dbReference>
<dbReference type="CDD" id="cd00075">
    <property type="entry name" value="HATPase"/>
    <property type="match status" value="1"/>
</dbReference>
<dbReference type="AlphaFoldDB" id="A0AAE3NA23"/>
<evidence type="ECO:0000256" key="15">
    <source>
        <dbReference type="SAM" id="MobiDB-lite"/>
    </source>
</evidence>
<gene>
    <name evidence="19" type="ORF">PGB34_20945</name>
</gene>
<evidence type="ECO:0000256" key="3">
    <source>
        <dbReference type="ARBA" id="ARBA00012438"/>
    </source>
</evidence>
<feature type="domain" description="Histidine kinase" evidence="17">
    <location>
        <begin position="251"/>
        <end position="450"/>
    </location>
</feature>
<dbReference type="InterPro" id="IPR036097">
    <property type="entry name" value="HisK_dim/P_sf"/>
</dbReference>
<keyword evidence="20" id="KW-1185">Reference proteome</keyword>
<keyword evidence="10" id="KW-0418">Kinase</keyword>